<accession>A0A544VRJ4</accession>
<feature type="binding site" evidence="11">
    <location>
        <position position="95"/>
    </location>
    <ligand>
        <name>Zn(2+)</name>
        <dbReference type="ChEBI" id="CHEBI:29105"/>
    </ligand>
</feature>
<dbReference type="EMBL" id="VIFX01000066">
    <property type="protein sequence ID" value="TQR82605.1"/>
    <property type="molecule type" value="Genomic_DNA"/>
</dbReference>
<keyword evidence="7 12" id="KW-0408">Iron</keyword>
<evidence type="ECO:0000256" key="2">
    <source>
        <dbReference type="ARBA" id="ARBA00007957"/>
    </source>
</evidence>
<dbReference type="GO" id="GO:0045892">
    <property type="term" value="P:negative regulation of DNA-templated transcription"/>
    <property type="evidence" value="ECO:0007669"/>
    <property type="project" value="TreeGrafter"/>
</dbReference>
<dbReference type="PANTHER" id="PTHR33202">
    <property type="entry name" value="ZINC UPTAKE REGULATION PROTEIN"/>
    <property type="match status" value="1"/>
</dbReference>
<comment type="subcellular location">
    <subcellularLocation>
        <location evidence="1">Cytoplasm</location>
    </subcellularLocation>
</comment>
<dbReference type="Proteomes" id="UP000315759">
    <property type="component" value="Unassembled WGS sequence"/>
</dbReference>
<keyword evidence="10" id="KW-0804">Transcription</keyword>
<evidence type="ECO:0000256" key="4">
    <source>
        <dbReference type="ARBA" id="ARBA00022491"/>
    </source>
</evidence>
<comment type="caution">
    <text evidence="13">The sequence shown here is derived from an EMBL/GenBank/DDBJ whole genome shotgun (WGS) entry which is preliminary data.</text>
</comment>
<dbReference type="Gene3D" id="1.10.10.10">
    <property type="entry name" value="Winged helix-like DNA-binding domain superfamily/Winged helix DNA-binding domain"/>
    <property type="match status" value="1"/>
</dbReference>
<organism evidence="13 14">
    <name type="scientific">Mycolicibacterium hodleri</name>
    <dbReference type="NCBI Taxonomy" id="49897"/>
    <lineage>
        <taxon>Bacteria</taxon>
        <taxon>Bacillati</taxon>
        <taxon>Actinomycetota</taxon>
        <taxon>Actinomycetes</taxon>
        <taxon>Mycobacteriales</taxon>
        <taxon>Mycobacteriaceae</taxon>
        <taxon>Mycolicibacterium</taxon>
    </lineage>
</organism>
<keyword evidence="4" id="KW-0678">Repressor</keyword>
<gene>
    <name evidence="13" type="ORF">D8S82_31170</name>
</gene>
<keyword evidence="14" id="KW-1185">Reference proteome</keyword>
<dbReference type="Pfam" id="PF01475">
    <property type="entry name" value="FUR"/>
    <property type="match status" value="1"/>
</dbReference>
<feature type="binding site" evidence="11">
    <location>
        <position position="135"/>
    </location>
    <ligand>
        <name>Zn(2+)</name>
        <dbReference type="ChEBI" id="CHEBI:29105"/>
    </ligand>
</feature>
<dbReference type="GO" id="GO:1900376">
    <property type="term" value="P:regulation of secondary metabolite biosynthetic process"/>
    <property type="evidence" value="ECO:0007669"/>
    <property type="project" value="TreeGrafter"/>
</dbReference>
<evidence type="ECO:0000256" key="11">
    <source>
        <dbReference type="PIRSR" id="PIRSR602481-1"/>
    </source>
</evidence>
<dbReference type="GO" id="GO:0005737">
    <property type="term" value="C:cytoplasm"/>
    <property type="evidence" value="ECO:0007669"/>
    <property type="project" value="UniProtKB-SubCell"/>
</dbReference>
<evidence type="ECO:0000313" key="14">
    <source>
        <dbReference type="Proteomes" id="UP000315759"/>
    </source>
</evidence>
<dbReference type="GO" id="GO:0003700">
    <property type="term" value="F:DNA-binding transcription factor activity"/>
    <property type="evidence" value="ECO:0007669"/>
    <property type="project" value="InterPro"/>
</dbReference>
<evidence type="ECO:0000256" key="12">
    <source>
        <dbReference type="PIRSR" id="PIRSR602481-2"/>
    </source>
</evidence>
<evidence type="ECO:0000256" key="3">
    <source>
        <dbReference type="ARBA" id="ARBA00022490"/>
    </source>
</evidence>
<dbReference type="InterPro" id="IPR002481">
    <property type="entry name" value="FUR"/>
</dbReference>
<evidence type="ECO:0000256" key="9">
    <source>
        <dbReference type="ARBA" id="ARBA00023125"/>
    </source>
</evidence>
<comment type="cofactor">
    <cofactor evidence="12">
        <name>Mn(2+)</name>
        <dbReference type="ChEBI" id="CHEBI:29035"/>
    </cofactor>
    <cofactor evidence="12">
        <name>Fe(2+)</name>
        <dbReference type="ChEBI" id="CHEBI:29033"/>
    </cofactor>
    <text evidence="12">Binds 1 Mn(2+) or Fe(2+) ion per subunit.</text>
</comment>
<evidence type="ECO:0000256" key="8">
    <source>
        <dbReference type="ARBA" id="ARBA00023015"/>
    </source>
</evidence>
<keyword evidence="9" id="KW-0238">DNA-binding</keyword>
<feature type="binding site" evidence="12">
    <location>
        <position position="110"/>
    </location>
    <ligand>
        <name>Fe cation</name>
        <dbReference type="ChEBI" id="CHEBI:24875"/>
    </ligand>
</feature>
<evidence type="ECO:0000256" key="10">
    <source>
        <dbReference type="ARBA" id="ARBA00023163"/>
    </source>
</evidence>
<dbReference type="Gene3D" id="3.30.1490.190">
    <property type="match status" value="1"/>
</dbReference>
<comment type="similarity">
    <text evidence="2">Belongs to the Fur family.</text>
</comment>
<reference evidence="13 14" key="1">
    <citation type="submission" date="2018-10" db="EMBL/GenBank/DDBJ databases">
        <title>Draft genome of Mycobacterium hodleri strain B.</title>
        <authorList>
            <person name="Amande T.J."/>
            <person name="Mcgenity T.J."/>
        </authorList>
    </citation>
    <scope>NUCLEOTIDE SEQUENCE [LARGE SCALE GENOMIC DNA]</scope>
    <source>
        <strain evidence="13 14">B</strain>
    </source>
</reference>
<dbReference type="GO" id="GO:0000976">
    <property type="term" value="F:transcription cis-regulatory region binding"/>
    <property type="evidence" value="ECO:0007669"/>
    <property type="project" value="TreeGrafter"/>
</dbReference>
<feature type="binding site" evidence="11">
    <location>
        <position position="138"/>
    </location>
    <ligand>
        <name>Zn(2+)</name>
        <dbReference type="ChEBI" id="CHEBI:29105"/>
    </ligand>
</feature>
<keyword evidence="6 11" id="KW-0862">Zinc</keyword>
<proteinExistence type="inferred from homology"/>
<keyword evidence="8" id="KW-0805">Transcription regulation</keyword>
<evidence type="ECO:0000256" key="1">
    <source>
        <dbReference type="ARBA" id="ARBA00004496"/>
    </source>
</evidence>
<dbReference type="RefSeq" id="WP_142555804.1">
    <property type="nucleotide sequence ID" value="NZ_VIFX01000066.1"/>
</dbReference>
<keyword evidence="3" id="KW-0963">Cytoplasm</keyword>
<dbReference type="PANTHER" id="PTHR33202:SF18">
    <property type="entry name" value="TRANSCRIPTIONAL REGULATOR FURA"/>
    <property type="match status" value="1"/>
</dbReference>
<feature type="binding site" evidence="11">
    <location>
        <position position="98"/>
    </location>
    <ligand>
        <name>Zn(2+)</name>
        <dbReference type="ChEBI" id="CHEBI:29105"/>
    </ligand>
</feature>
<dbReference type="InterPro" id="IPR036390">
    <property type="entry name" value="WH_DNA-bd_sf"/>
</dbReference>
<dbReference type="InterPro" id="IPR043135">
    <property type="entry name" value="Fur_C"/>
</dbReference>
<evidence type="ECO:0000313" key="13">
    <source>
        <dbReference type="EMBL" id="TQR82605.1"/>
    </source>
</evidence>
<protein>
    <submittedName>
        <fullName evidence="13">Transcriptional repressor</fullName>
    </submittedName>
</protein>
<name>A0A544VRJ4_9MYCO</name>
<comment type="cofactor">
    <cofactor evidence="11">
        <name>Zn(2+)</name>
        <dbReference type="ChEBI" id="CHEBI:29105"/>
    </cofactor>
    <text evidence="11">Binds 1 zinc ion per subunit.</text>
</comment>
<dbReference type="GO" id="GO:0008270">
    <property type="term" value="F:zinc ion binding"/>
    <property type="evidence" value="ECO:0007669"/>
    <property type="project" value="TreeGrafter"/>
</dbReference>
<sequence length="145" mass="15541">MFTSTRDAEELLRTASLRVTAQRSAVLLMLERHPHVDVRSLKALVVSHIGSVSTQALYDVVGALVGAGLVRRIESAGLASLFELEGGDNHHHVVCRRCGALEDVDCVTGEAPCLWPPTTTGFVVDEAEVTFWGTCSSCSETTDDG</sequence>
<evidence type="ECO:0000256" key="6">
    <source>
        <dbReference type="ARBA" id="ARBA00022833"/>
    </source>
</evidence>
<dbReference type="CDD" id="cd07153">
    <property type="entry name" value="Fur_like"/>
    <property type="match status" value="1"/>
</dbReference>
<dbReference type="AlphaFoldDB" id="A0A544VRJ4"/>
<keyword evidence="5 11" id="KW-0479">Metal-binding</keyword>
<dbReference type="SUPFAM" id="SSF46785">
    <property type="entry name" value="Winged helix' DNA-binding domain"/>
    <property type="match status" value="1"/>
</dbReference>
<evidence type="ECO:0000256" key="5">
    <source>
        <dbReference type="ARBA" id="ARBA00022723"/>
    </source>
</evidence>
<dbReference type="InterPro" id="IPR036388">
    <property type="entry name" value="WH-like_DNA-bd_sf"/>
</dbReference>
<evidence type="ECO:0000256" key="7">
    <source>
        <dbReference type="ARBA" id="ARBA00023004"/>
    </source>
</evidence>